<organism evidence="1 2">
    <name type="scientific">Eretmocerus hayati</name>
    <dbReference type="NCBI Taxonomy" id="131215"/>
    <lineage>
        <taxon>Eukaryota</taxon>
        <taxon>Metazoa</taxon>
        <taxon>Ecdysozoa</taxon>
        <taxon>Arthropoda</taxon>
        <taxon>Hexapoda</taxon>
        <taxon>Insecta</taxon>
        <taxon>Pterygota</taxon>
        <taxon>Neoptera</taxon>
        <taxon>Endopterygota</taxon>
        <taxon>Hymenoptera</taxon>
        <taxon>Apocrita</taxon>
        <taxon>Proctotrupomorpha</taxon>
        <taxon>Chalcidoidea</taxon>
        <taxon>Aphelinidae</taxon>
        <taxon>Aphelininae</taxon>
        <taxon>Eretmocerus</taxon>
    </lineage>
</organism>
<accession>A0ACC2PUY7</accession>
<gene>
    <name evidence="1" type="ORF">QAD02_022567</name>
</gene>
<protein>
    <submittedName>
        <fullName evidence="1">Uncharacterized protein</fullName>
    </submittedName>
</protein>
<sequence length="290" mass="32572">MVQEDAIRHSLHHGESTQSAHQGRSAGGAAALFRSVTIFLASGRRAASSSLSKRHSLGTAVLQQQQSMRHARRRSAPSHTRKLDALAKRTNFSRCELDSLAKIYSKLTSIPGTRMNSSLTSNGVSHPAQTVEGIDRTIFREVLHNTFDILTEDALIERMFSCWDKHSEGAIRLESWILGLDVFLRGSSHEKMEFCFKIYDLNNDGFITKDEIFLLFKNCLMKQPGEEDPEEGVKDLTEMALKKFDLDHDGKISFSDYELTVQREPLLLEAFGQVLPTSERVAAFLLTLKS</sequence>
<reference evidence="1" key="1">
    <citation type="submission" date="2023-04" db="EMBL/GenBank/DDBJ databases">
        <title>A chromosome-level genome assembly of the parasitoid wasp Eretmocerus hayati.</title>
        <authorList>
            <person name="Zhong Y."/>
            <person name="Liu S."/>
            <person name="Liu Y."/>
        </authorList>
    </citation>
    <scope>NUCLEOTIDE SEQUENCE</scope>
    <source>
        <strain evidence="1">ZJU_SS_LIU_2023</strain>
    </source>
</reference>
<comment type="caution">
    <text evidence="1">The sequence shown here is derived from an EMBL/GenBank/DDBJ whole genome shotgun (WGS) entry which is preliminary data.</text>
</comment>
<evidence type="ECO:0000313" key="2">
    <source>
        <dbReference type="Proteomes" id="UP001239111"/>
    </source>
</evidence>
<dbReference type="EMBL" id="CM056741">
    <property type="protein sequence ID" value="KAJ8686773.1"/>
    <property type="molecule type" value="Genomic_DNA"/>
</dbReference>
<evidence type="ECO:0000313" key="1">
    <source>
        <dbReference type="EMBL" id="KAJ8686773.1"/>
    </source>
</evidence>
<dbReference type="Proteomes" id="UP001239111">
    <property type="component" value="Chromosome 1"/>
</dbReference>
<keyword evidence="2" id="KW-1185">Reference proteome</keyword>
<name>A0ACC2PUY7_9HYME</name>
<proteinExistence type="predicted"/>